<feature type="domain" description="LysM" evidence="1">
    <location>
        <begin position="293"/>
        <end position="336"/>
    </location>
</feature>
<protein>
    <submittedName>
        <fullName evidence="2">LysM repeat protein</fullName>
    </submittedName>
</protein>
<evidence type="ECO:0000313" key="3">
    <source>
        <dbReference type="Proteomes" id="UP000576209"/>
    </source>
</evidence>
<dbReference type="InterPro" id="IPR036779">
    <property type="entry name" value="LysM_dom_sf"/>
</dbReference>
<reference evidence="2 3" key="1">
    <citation type="submission" date="2020-08" db="EMBL/GenBank/DDBJ databases">
        <title>Genomic Encyclopedia of Type Strains, Phase IV (KMG-IV): sequencing the most valuable type-strain genomes for metagenomic binning, comparative biology and taxonomic classification.</title>
        <authorList>
            <person name="Goeker M."/>
        </authorList>
    </citation>
    <scope>NUCLEOTIDE SEQUENCE [LARGE SCALE GENOMIC DNA]</scope>
    <source>
        <strain evidence="2 3">DSM 105137</strain>
    </source>
</reference>
<feature type="domain" description="LysM" evidence="1">
    <location>
        <begin position="378"/>
        <end position="422"/>
    </location>
</feature>
<dbReference type="Proteomes" id="UP000576209">
    <property type="component" value="Unassembled WGS sequence"/>
</dbReference>
<dbReference type="AlphaFoldDB" id="A0A840E7F8"/>
<evidence type="ECO:0000259" key="1">
    <source>
        <dbReference type="PROSITE" id="PS51782"/>
    </source>
</evidence>
<name>A0A840E7F8_9BACT</name>
<comment type="caution">
    <text evidence="2">The sequence shown here is derived from an EMBL/GenBank/DDBJ whole genome shotgun (WGS) entry which is preliminary data.</text>
</comment>
<dbReference type="Pfam" id="PF01476">
    <property type="entry name" value="LysM"/>
    <property type="match status" value="3"/>
</dbReference>
<proteinExistence type="predicted"/>
<dbReference type="SUPFAM" id="SSF54106">
    <property type="entry name" value="LysM domain"/>
    <property type="match status" value="3"/>
</dbReference>
<dbReference type="EMBL" id="JACIFF010000001">
    <property type="protein sequence ID" value="MBB4077739.1"/>
    <property type="molecule type" value="Genomic_DNA"/>
</dbReference>
<evidence type="ECO:0000313" key="2">
    <source>
        <dbReference type="EMBL" id="MBB4077739.1"/>
    </source>
</evidence>
<feature type="domain" description="LysM" evidence="1">
    <location>
        <begin position="536"/>
        <end position="580"/>
    </location>
</feature>
<organism evidence="2 3">
    <name type="scientific">Neolewinella aquimaris</name>
    <dbReference type="NCBI Taxonomy" id="1835722"/>
    <lineage>
        <taxon>Bacteria</taxon>
        <taxon>Pseudomonadati</taxon>
        <taxon>Bacteroidota</taxon>
        <taxon>Saprospiria</taxon>
        <taxon>Saprospirales</taxon>
        <taxon>Lewinellaceae</taxon>
        <taxon>Neolewinella</taxon>
    </lineage>
</organism>
<dbReference type="Gene3D" id="3.10.350.10">
    <property type="entry name" value="LysM domain"/>
    <property type="match status" value="3"/>
</dbReference>
<accession>A0A840E7F8</accession>
<dbReference type="PANTHER" id="PTHR33734">
    <property type="entry name" value="LYSM DOMAIN-CONTAINING GPI-ANCHORED PROTEIN 2"/>
    <property type="match status" value="1"/>
</dbReference>
<sequence length="581" mass="62961">MMKPILVLFALLIGATGLRADQVYLLFDEGCGDHIRYERTVGGASRMDYFAYGLTVSDGSQLIFETDAEGATYRHILPPQYLSCSDLSLTAELADRINSGQTHLFVVLPTGDEQYQMQPVVMAAVMQQRGNDIRYRSPFAAFSFTPDDAVIGVNLDNGNQGAHVYFEGKEGEELGGAFLFRQHNPLSAHPIIEYKLIPGLGIVQRRMGGDGKFSEESEISAREVNGTDLITYLREREDGNDTAATNYTEEQRSFRPIYVEAAPPPSISTEAQAKDVPHVIASASPPPATTPVTIHYVAPGETLYAISRRYGVAVDAIKHRNGLVDNTIYVGQQLAVGDDRVEPTVPPPSQEEYAAPVVAVPVPYERETSEPISVTSDKFHIVQPGETFASLALRFGYTTARFREFNGVSDQAVAQIGQRLKTSDCNCPPPPAAAVTNDLPEVEVPRPSTYVAPAPSPAASSEYPEMPQDYTDSYPQPASVAQPAVNVVVPPPARTVPDAGRPSAPPAYGGGIDISGGDAAPATYGTTAPVQTDLRATHQVREGESLYSISRQYSISVEELRRLNDLLPADVIVPFQKLYVN</sequence>
<keyword evidence="3" id="KW-1185">Reference proteome</keyword>
<dbReference type="SMART" id="SM00257">
    <property type="entry name" value="LysM"/>
    <property type="match status" value="3"/>
</dbReference>
<dbReference type="PROSITE" id="PS51782">
    <property type="entry name" value="LYSM"/>
    <property type="match status" value="3"/>
</dbReference>
<dbReference type="CDD" id="cd00118">
    <property type="entry name" value="LysM"/>
    <property type="match status" value="3"/>
</dbReference>
<dbReference type="PANTHER" id="PTHR33734:SF22">
    <property type="entry name" value="MEMBRANE-BOUND LYTIC MUREIN TRANSGLYCOSYLASE D"/>
    <property type="match status" value="1"/>
</dbReference>
<dbReference type="InterPro" id="IPR018392">
    <property type="entry name" value="LysM"/>
</dbReference>
<gene>
    <name evidence="2" type="ORF">GGR28_000340</name>
</gene>
<dbReference type="RefSeq" id="WP_183493982.1">
    <property type="nucleotide sequence ID" value="NZ_JACIFF010000001.1"/>
</dbReference>